<gene>
    <name evidence="2" type="ORF">MPSYJ_06640</name>
</gene>
<feature type="domain" description="HTH cro/C1-type" evidence="1">
    <location>
        <begin position="60"/>
        <end position="107"/>
    </location>
</feature>
<dbReference type="Pfam" id="PF13560">
    <property type="entry name" value="HTH_31"/>
    <property type="match status" value="1"/>
</dbReference>
<dbReference type="PROSITE" id="PS50943">
    <property type="entry name" value="HTH_CROC1"/>
    <property type="match status" value="1"/>
</dbReference>
<evidence type="ECO:0000313" key="3">
    <source>
        <dbReference type="Proteomes" id="UP000466514"/>
    </source>
</evidence>
<accession>A0A7I7M6N5</accession>
<dbReference type="InterPro" id="IPR010982">
    <property type="entry name" value="Lambda_DNA-bd_dom_sf"/>
</dbReference>
<dbReference type="InterPro" id="IPR001387">
    <property type="entry name" value="Cro/C1-type_HTH"/>
</dbReference>
<reference evidence="2 3" key="1">
    <citation type="journal article" date="2019" name="Emerg. Microbes Infect.">
        <title>Comprehensive subspecies identification of 175 nontuberculous mycobacteria species based on 7547 genomic profiles.</title>
        <authorList>
            <person name="Matsumoto Y."/>
            <person name="Kinjo T."/>
            <person name="Motooka D."/>
            <person name="Nabeya D."/>
            <person name="Jung N."/>
            <person name="Uechi K."/>
            <person name="Horii T."/>
            <person name="Iida T."/>
            <person name="Fujita J."/>
            <person name="Nakamura S."/>
        </authorList>
    </citation>
    <scope>NUCLEOTIDE SEQUENCE [LARGE SCALE GENOMIC DNA]</scope>
    <source>
        <strain evidence="2 3">JCM 13323</strain>
    </source>
</reference>
<evidence type="ECO:0000259" key="1">
    <source>
        <dbReference type="PROSITE" id="PS50943"/>
    </source>
</evidence>
<dbReference type="Proteomes" id="UP000466514">
    <property type="component" value="Chromosome"/>
</dbReference>
<organism evidence="2 3">
    <name type="scientific">Mycolicibacterium psychrotolerans</name>
    <dbReference type="NCBI Taxonomy" id="216929"/>
    <lineage>
        <taxon>Bacteria</taxon>
        <taxon>Bacillati</taxon>
        <taxon>Actinomycetota</taxon>
        <taxon>Actinomycetes</taxon>
        <taxon>Mycobacteriales</taxon>
        <taxon>Mycobacteriaceae</taxon>
        <taxon>Mycolicibacterium</taxon>
    </lineage>
</organism>
<dbReference type="CDD" id="cd00093">
    <property type="entry name" value="HTH_XRE"/>
    <property type="match status" value="1"/>
</dbReference>
<dbReference type="SUPFAM" id="SSF47413">
    <property type="entry name" value="lambda repressor-like DNA-binding domains"/>
    <property type="match status" value="1"/>
</dbReference>
<dbReference type="EMBL" id="AP022574">
    <property type="protein sequence ID" value="BBX67203.1"/>
    <property type="molecule type" value="Genomic_DNA"/>
</dbReference>
<dbReference type="InterPro" id="IPR041413">
    <property type="entry name" value="MLTR_LBD"/>
</dbReference>
<dbReference type="SMART" id="SM00530">
    <property type="entry name" value="HTH_XRE"/>
    <property type="match status" value="1"/>
</dbReference>
<dbReference type="GO" id="GO:0003677">
    <property type="term" value="F:DNA binding"/>
    <property type="evidence" value="ECO:0007669"/>
    <property type="project" value="InterPro"/>
</dbReference>
<dbReference type="Pfam" id="PF17765">
    <property type="entry name" value="MLTR_LBD"/>
    <property type="match status" value="1"/>
</dbReference>
<sequence>MPSVVARDTDSQGAVHPVCGVATSYPGGVTELGEYLRSRRAALRPGDVGLTSAGTRRVPGLRREEVALLAGVSTDYYGRLEQGRERSPSAQVVEALAAALRLDDDGRAHLFTLARLTPRTSRTWVSERVDPGLLRLMAAWPDNPALVYNRAYDILAANPLAAALFGDLGAVGNLMLLVFTDPRAREFYADWHEVAADSVAGFRMAYGSAPEDPRARAVLAELLTGDDFRALWERRDARRKCLARKRFRHPEVGLVTLNMQTFDVRSSPGQELIVYDADPGTPSADALTLLGSIAATAANPTGAG</sequence>
<dbReference type="PANTHER" id="PTHR35010">
    <property type="entry name" value="BLL4672 PROTEIN-RELATED"/>
    <property type="match status" value="1"/>
</dbReference>
<dbReference type="PANTHER" id="PTHR35010:SF2">
    <property type="entry name" value="BLL4672 PROTEIN"/>
    <property type="match status" value="1"/>
</dbReference>
<proteinExistence type="predicted"/>
<name>A0A7I7M6N5_9MYCO</name>
<keyword evidence="3" id="KW-1185">Reference proteome</keyword>
<dbReference type="KEGG" id="mpsc:MPSYJ_06640"/>
<evidence type="ECO:0000313" key="2">
    <source>
        <dbReference type="EMBL" id="BBX67203.1"/>
    </source>
</evidence>
<dbReference type="AlphaFoldDB" id="A0A7I7M6N5"/>
<dbReference type="Gene3D" id="3.30.450.180">
    <property type="match status" value="1"/>
</dbReference>
<dbReference type="Gene3D" id="1.10.260.40">
    <property type="entry name" value="lambda repressor-like DNA-binding domains"/>
    <property type="match status" value="1"/>
</dbReference>
<protein>
    <submittedName>
        <fullName evidence="2">Transcriptional regulator</fullName>
    </submittedName>
</protein>